<dbReference type="InterPro" id="IPR012373">
    <property type="entry name" value="Ferrdict_sens_TM"/>
</dbReference>
<feature type="domain" description="FecR protein" evidence="2">
    <location>
        <begin position="112"/>
        <end position="203"/>
    </location>
</feature>
<comment type="caution">
    <text evidence="4">The sequence shown here is derived from an EMBL/GenBank/DDBJ whole genome shotgun (WGS) entry which is preliminary data.</text>
</comment>
<dbReference type="PANTHER" id="PTHR30273:SF2">
    <property type="entry name" value="PROTEIN FECR"/>
    <property type="match status" value="1"/>
</dbReference>
<proteinExistence type="predicted"/>
<dbReference type="EMBL" id="RAPN01000001">
    <property type="protein sequence ID" value="RKD92028.1"/>
    <property type="molecule type" value="Genomic_DNA"/>
</dbReference>
<dbReference type="Gene3D" id="2.60.120.1440">
    <property type="match status" value="1"/>
</dbReference>
<dbReference type="Pfam" id="PF16344">
    <property type="entry name" value="FecR_C"/>
    <property type="match status" value="1"/>
</dbReference>
<keyword evidence="5" id="KW-1185">Reference proteome</keyword>
<dbReference type="PIRSF" id="PIRSF018266">
    <property type="entry name" value="FecR"/>
    <property type="match status" value="1"/>
</dbReference>
<evidence type="ECO:0000256" key="1">
    <source>
        <dbReference type="SAM" id="Phobius"/>
    </source>
</evidence>
<feature type="domain" description="Protein FecR C-terminal" evidence="3">
    <location>
        <begin position="247"/>
        <end position="315"/>
    </location>
</feature>
<evidence type="ECO:0000259" key="2">
    <source>
        <dbReference type="Pfam" id="PF04773"/>
    </source>
</evidence>
<accession>A0A419W980</accession>
<organism evidence="4 5">
    <name type="scientific">Mangrovibacterium diazotrophicum</name>
    <dbReference type="NCBI Taxonomy" id="1261403"/>
    <lineage>
        <taxon>Bacteria</taxon>
        <taxon>Pseudomonadati</taxon>
        <taxon>Bacteroidota</taxon>
        <taxon>Bacteroidia</taxon>
        <taxon>Marinilabiliales</taxon>
        <taxon>Prolixibacteraceae</taxon>
        <taxon>Mangrovibacterium</taxon>
    </lineage>
</organism>
<dbReference type="AlphaFoldDB" id="A0A419W980"/>
<dbReference type="Proteomes" id="UP000283387">
    <property type="component" value="Unassembled WGS sequence"/>
</dbReference>
<gene>
    <name evidence="4" type="ORF">BC643_2398</name>
</gene>
<dbReference type="InterPro" id="IPR032508">
    <property type="entry name" value="FecR_C"/>
</dbReference>
<evidence type="ECO:0000313" key="4">
    <source>
        <dbReference type="EMBL" id="RKD92028.1"/>
    </source>
</evidence>
<evidence type="ECO:0000313" key="5">
    <source>
        <dbReference type="Proteomes" id="UP000283387"/>
    </source>
</evidence>
<dbReference type="Pfam" id="PF04773">
    <property type="entry name" value="FecR"/>
    <property type="match status" value="1"/>
</dbReference>
<keyword evidence="1" id="KW-0812">Transmembrane</keyword>
<dbReference type="Gene3D" id="3.55.50.30">
    <property type="match status" value="1"/>
</dbReference>
<dbReference type="GO" id="GO:0016989">
    <property type="term" value="F:sigma factor antagonist activity"/>
    <property type="evidence" value="ECO:0007669"/>
    <property type="project" value="TreeGrafter"/>
</dbReference>
<dbReference type="RefSeq" id="WP_120273281.1">
    <property type="nucleotide sequence ID" value="NZ_RAPN01000001.1"/>
</dbReference>
<keyword evidence="1" id="KW-1133">Transmembrane helix</keyword>
<keyword evidence="1" id="KW-0472">Membrane</keyword>
<evidence type="ECO:0000259" key="3">
    <source>
        <dbReference type="Pfam" id="PF16344"/>
    </source>
</evidence>
<reference evidence="4 5" key="1">
    <citation type="submission" date="2018-09" db="EMBL/GenBank/DDBJ databases">
        <title>Genomic Encyclopedia of Archaeal and Bacterial Type Strains, Phase II (KMG-II): from individual species to whole genera.</title>
        <authorList>
            <person name="Goeker M."/>
        </authorList>
    </citation>
    <scope>NUCLEOTIDE SEQUENCE [LARGE SCALE GENOMIC DNA]</scope>
    <source>
        <strain evidence="4 5">DSM 27148</strain>
    </source>
</reference>
<feature type="transmembrane region" description="Helical" evidence="1">
    <location>
        <begin position="81"/>
        <end position="102"/>
    </location>
</feature>
<dbReference type="InterPro" id="IPR006860">
    <property type="entry name" value="FecR"/>
</dbReference>
<name>A0A419W980_9BACT</name>
<sequence>MKNYFKNFLQNKATKEDFVSFLKLMKDSDNEELLTAEMKEHWETTINEQAAPNLEPTLHEIHYKINRLEKGRSGRLRMLNIVTRVAAILLIPVLIASAYLFFNQSRAVEQFISTPLASQTSFQLPDGTKVWLNAGSSLNFPSKFSGKERKVELVGEAYFDVVKSSTPFVIQANQLHVQVLGTAFNVMAYENEQPAVTLDRGSVAISTEGMAKQMLKPGFQAVLDTLNKQVSVTKVETDLFSCWRDHRMVFRNEPLKQVVEKLERWYNVDIDVVDSSLLANEVTANIEYESIQEVLDLMRLTMPIEYSYDKETRKLIIRKH</sequence>
<dbReference type="OrthoDB" id="676789at2"/>
<protein>
    <submittedName>
        <fullName evidence="4">FecR family protein</fullName>
    </submittedName>
</protein>
<dbReference type="PANTHER" id="PTHR30273">
    <property type="entry name" value="PERIPLASMIC SIGNAL SENSOR AND SIGMA FACTOR ACTIVATOR FECR-RELATED"/>
    <property type="match status" value="1"/>
</dbReference>